<evidence type="ECO:0000256" key="2">
    <source>
        <dbReference type="SAM" id="Phobius"/>
    </source>
</evidence>
<dbReference type="GO" id="GO:0015627">
    <property type="term" value="C:type II protein secretion system complex"/>
    <property type="evidence" value="ECO:0007669"/>
    <property type="project" value="InterPro"/>
</dbReference>
<evidence type="ECO:0000313" key="3">
    <source>
        <dbReference type="EMBL" id="ASQ30805.1"/>
    </source>
</evidence>
<proteinExistence type="predicted"/>
<keyword evidence="1" id="KW-0488">Methylation</keyword>
<dbReference type="Gene3D" id="3.30.700.10">
    <property type="entry name" value="Glycoprotein, Type 4 Pilin"/>
    <property type="match status" value="1"/>
</dbReference>
<sequence>MRKAFTVLELIFVIVILGILAAIALPRFSSSKDEAEISKALSNLKTMISDFNTYALKNDELSSTGVMSSISAIENVDLNNISLKEVNFKVSNDDECLKLIFMNESNILAFGIASNDNVKNLIQNLIRLQNQAIDKAKDKSLQNQVLSASNALMNADFTSTSSNKACVGLSKHESFKALANKTYILLGN</sequence>
<keyword evidence="2" id="KW-0472">Membrane</keyword>
<feature type="transmembrane region" description="Helical" evidence="2">
    <location>
        <begin position="7"/>
        <end position="25"/>
    </location>
</feature>
<dbReference type="AlphaFoldDB" id="A0A222MY56"/>
<organism evidence="3 4">
    <name type="scientific">Campylobacter avium LMG 24591</name>
    <dbReference type="NCBI Taxonomy" id="522484"/>
    <lineage>
        <taxon>Bacteria</taxon>
        <taxon>Pseudomonadati</taxon>
        <taxon>Campylobacterota</taxon>
        <taxon>Epsilonproteobacteria</taxon>
        <taxon>Campylobacterales</taxon>
        <taxon>Campylobacteraceae</taxon>
        <taxon>Campylobacter</taxon>
    </lineage>
</organism>
<keyword evidence="4" id="KW-1185">Reference proteome</keyword>
<gene>
    <name evidence="3" type="primary">ctsG</name>
    <name evidence="3" type="ORF">CAV_1179</name>
</gene>
<dbReference type="KEGG" id="cavi:CAV_1179"/>
<reference evidence="3 4" key="1">
    <citation type="submission" date="2017-07" db="EMBL/GenBank/DDBJ databases">
        <title>Analysis of two Campylobacter avium genomes and identification of a novel hippuricase gene.</title>
        <authorList>
            <person name="Miller W.G."/>
            <person name="Chapman M.H."/>
            <person name="Yee E."/>
            <person name="Revez J."/>
            <person name="Bono J.L."/>
            <person name="Rossi M."/>
        </authorList>
    </citation>
    <scope>NUCLEOTIDE SEQUENCE [LARGE SCALE GENOMIC DNA]</scope>
    <source>
        <strain evidence="3 4">LMG 24591</strain>
    </source>
</reference>
<evidence type="ECO:0000313" key="4">
    <source>
        <dbReference type="Proteomes" id="UP000201169"/>
    </source>
</evidence>
<name>A0A222MY56_9BACT</name>
<keyword evidence="2" id="KW-0812">Transmembrane</keyword>
<dbReference type="InterPro" id="IPR012902">
    <property type="entry name" value="N_methyl_site"/>
</dbReference>
<dbReference type="OrthoDB" id="5363311at2"/>
<dbReference type="EMBL" id="CP022347">
    <property type="protein sequence ID" value="ASQ30805.1"/>
    <property type="molecule type" value="Genomic_DNA"/>
</dbReference>
<dbReference type="PRINTS" id="PR00813">
    <property type="entry name" value="BCTERIALGSPG"/>
</dbReference>
<dbReference type="NCBIfam" id="TIGR02532">
    <property type="entry name" value="IV_pilin_GFxxxE"/>
    <property type="match status" value="1"/>
</dbReference>
<protein>
    <submittedName>
        <fullName evidence="3">Transformation system, putative pseudopilin protein CtsG</fullName>
    </submittedName>
</protein>
<dbReference type="Proteomes" id="UP000201169">
    <property type="component" value="Chromosome"/>
</dbReference>
<dbReference type="InterPro" id="IPR045584">
    <property type="entry name" value="Pilin-like"/>
</dbReference>
<dbReference type="InterPro" id="IPR000983">
    <property type="entry name" value="Bac_GSPG_pilin"/>
</dbReference>
<evidence type="ECO:0000256" key="1">
    <source>
        <dbReference type="ARBA" id="ARBA00022481"/>
    </source>
</evidence>
<keyword evidence="2" id="KW-1133">Transmembrane helix</keyword>
<dbReference type="SUPFAM" id="SSF54523">
    <property type="entry name" value="Pili subunits"/>
    <property type="match status" value="1"/>
</dbReference>
<dbReference type="GO" id="GO:0015628">
    <property type="term" value="P:protein secretion by the type II secretion system"/>
    <property type="evidence" value="ECO:0007669"/>
    <property type="project" value="InterPro"/>
</dbReference>
<accession>A0A222MY56</accession>